<keyword evidence="4" id="KW-1003">Cell membrane</keyword>
<feature type="transmembrane region" description="Helical" evidence="8">
    <location>
        <begin position="15"/>
        <end position="44"/>
    </location>
</feature>
<dbReference type="AlphaFoldDB" id="A0A2H0UF43"/>
<comment type="subcellular location">
    <subcellularLocation>
        <location evidence="1">Cell membrane</location>
        <topology evidence="1">Multi-pass membrane protein</topology>
    </subcellularLocation>
</comment>
<evidence type="ECO:0000313" key="9">
    <source>
        <dbReference type="EMBL" id="PIR85017.1"/>
    </source>
</evidence>
<evidence type="ECO:0000256" key="8">
    <source>
        <dbReference type="SAM" id="Phobius"/>
    </source>
</evidence>
<dbReference type="PANTHER" id="PTHR21716">
    <property type="entry name" value="TRANSMEMBRANE PROTEIN"/>
    <property type="match status" value="1"/>
</dbReference>
<dbReference type="Proteomes" id="UP000229315">
    <property type="component" value="Unassembled WGS sequence"/>
</dbReference>
<feature type="transmembrane region" description="Helical" evidence="8">
    <location>
        <begin position="212"/>
        <end position="232"/>
    </location>
</feature>
<dbReference type="EMBL" id="PFBH01000017">
    <property type="protein sequence ID" value="PIR85017.1"/>
    <property type="molecule type" value="Genomic_DNA"/>
</dbReference>
<dbReference type="Pfam" id="PF01594">
    <property type="entry name" value="AI-2E_transport"/>
    <property type="match status" value="1"/>
</dbReference>
<evidence type="ECO:0000256" key="5">
    <source>
        <dbReference type="ARBA" id="ARBA00022692"/>
    </source>
</evidence>
<dbReference type="InterPro" id="IPR002549">
    <property type="entry name" value="AI-2E-like"/>
</dbReference>
<feature type="transmembrane region" description="Helical" evidence="8">
    <location>
        <begin position="267"/>
        <end position="288"/>
    </location>
</feature>
<protein>
    <recommendedName>
        <fullName evidence="11">AI-2E family transporter</fullName>
    </recommendedName>
</protein>
<keyword evidence="5 8" id="KW-0812">Transmembrane</keyword>
<keyword evidence="6 8" id="KW-1133">Transmembrane helix</keyword>
<dbReference type="GO" id="GO:0055085">
    <property type="term" value="P:transmembrane transport"/>
    <property type="evidence" value="ECO:0007669"/>
    <property type="project" value="TreeGrafter"/>
</dbReference>
<comment type="caution">
    <text evidence="9">The sequence shown here is derived from an EMBL/GenBank/DDBJ whole genome shotgun (WGS) entry which is preliminary data.</text>
</comment>
<gene>
    <name evidence="9" type="ORF">COU15_02925</name>
</gene>
<evidence type="ECO:0000313" key="10">
    <source>
        <dbReference type="Proteomes" id="UP000229315"/>
    </source>
</evidence>
<feature type="transmembrane region" description="Helical" evidence="8">
    <location>
        <begin position="155"/>
        <end position="178"/>
    </location>
</feature>
<feature type="transmembrane region" description="Helical" evidence="8">
    <location>
        <begin position="64"/>
        <end position="85"/>
    </location>
</feature>
<keyword evidence="7 8" id="KW-0472">Membrane</keyword>
<evidence type="ECO:0000256" key="6">
    <source>
        <dbReference type="ARBA" id="ARBA00022989"/>
    </source>
</evidence>
<comment type="similarity">
    <text evidence="2">Belongs to the autoinducer-2 exporter (AI-2E) (TC 2.A.86) family.</text>
</comment>
<sequence>MNKDHLSITITPSSVLYAALVILGIGLFFYLIDLFLIILTAIVISSSMEPAVLWFMRHRVIRPIAVTLVYLLIFGSLFMFVYFLMPPLIKDTASFVSTLPQYLDSLGIESITSNQLINSTITSTREVVNTTSSVTDKLLEFQRIFSSAGEGAFRFVSGIFGGVFSFLLIILLSFYFAVRETGIDDFLEVVTPVKHQKYVIGLWRRSQVKIGLWMQGQLLLSLIMGVLVYLWLSILGVPYALLLAIFAALFELVPFFGSFVAVTPSVAIAFSALGLTPALLVLGGYIVFNQIQANLIYPLVVKKVVGVPPVLVILALIAGAQLAGFLGVLLSVPIAAAIQELVSDVQKAKIAKAQEGVS</sequence>
<evidence type="ECO:0000256" key="4">
    <source>
        <dbReference type="ARBA" id="ARBA00022475"/>
    </source>
</evidence>
<dbReference type="PANTHER" id="PTHR21716:SF53">
    <property type="entry name" value="PERMEASE PERM-RELATED"/>
    <property type="match status" value="1"/>
</dbReference>
<reference evidence="10" key="1">
    <citation type="submission" date="2017-09" db="EMBL/GenBank/DDBJ databases">
        <title>Depth-based differentiation of microbial function through sediment-hosted aquifers and enrichment of novel symbionts in the deep terrestrial subsurface.</title>
        <authorList>
            <person name="Probst A.J."/>
            <person name="Ladd B."/>
            <person name="Jarett J.K."/>
            <person name="Geller-Mcgrath D.E."/>
            <person name="Sieber C.M.K."/>
            <person name="Emerson J.B."/>
            <person name="Anantharaman K."/>
            <person name="Thomas B.C."/>
            <person name="Malmstrom R."/>
            <person name="Stieglmeier M."/>
            <person name="Klingl A."/>
            <person name="Woyke T."/>
            <person name="Ryan C.M."/>
            <person name="Banfield J.F."/>
        </authorList>
    </citation>
    <scope>NUCLEOTIDE SEQUENCE [LARGE SCALE GENOMIC DNA]</scope>
</reference>
<evidence type="ECO:0000256" key="2">
    <source>
        <dbReference type="ARBA" id="ARBA00009773"/>
    </source>
</evidence>
<proteinExistence type="inferred from homology"/>
<evidence type="ECO:0000256" key="1">
    <source>
        <dbReference type="ARBA" id="ARBA00004651"/>
    </source>
</evidence>
<feature type="transmembrane region" description="Helical" evidence="8">
    <location>
        <begin position="238"/>
        <end position="260"/>
    </location>
</feature>
<name>A0A2H0UF43_9BACT</name>
<evidence type="ECO:0000256" key="7">
    <source>
        <dbReference type="ARBA" id="ARBA00023136"/>
    </source>
</evidence>
<evidence type="ECO:0008006" key="11">
    <source>
        <dbReference type="Google" id="ProtNLM"/>
    </source>
</evidence>
<accession>A0A2H0UF43</accession>
<evidence type="ECO:0000256" key="3">
    <source>
        <dbReference type="ARBA" id="ARBA00022448"/>
    </source>
</evidence>
<feature type="transmembrane region" description="Helical" evidence="8">
    <location>
        <begin position="308"/>
        <end position="338"/>
    </location>
</feature>
<organism evidence="9 10">
    <name type="scientific">Candidatus Kaiserbacteria bacterium CG10_big_fil_rev_8_21_14_0_10_45_20</name>
    <dbReference type="NCBI Taxonomy" id="1974607"/>
    <lineage>
        <taxon>Bacteria</taxon>
        <taxon>Candidatus Kaiseribacteriota</taxon>
    </lineage>
</organism>
<dbReference type="GO" id="GO:0005886">
    <property type="term" value="C:plasma membrane"/>
    <property type="evidence" value="ECO:0007669"/>
    <property type="project" value="UniProtKB-SubCell"/>
</dbReference>
<keyword evidence="3" id="KW-0813">Transport</keyword>